<evidence type="ECO:0000313" key="2">
    <source>
        <dbReference type="Proteomes" id="UP000279833"/>
    </source>
</evidence>
<evidence type="ECO:0000313" key="1">
    <source>
        <dbReference type="EMBL" id="VDO75556.1"/>
    </source>
</evidence>
<accession>A0A183JIQ8</accession>
<dbReference type="WBParaSite" id="SCUD_0000258201-mRNA-1">
    <property type="protein sequence ID" value="SCUD_0000258201-mRNA-1"/>
    <property type="gene ID" value="SCUD_0000258201"/>
</dbReference>
<name>A0A183JIQ8_9TREM</name>
<reference evidence="1 2" key="2">
    <citation type="submission" date="2018-11" db="EMBL/GenBank/DDBJ databases">
        <authorList>
            <consortium name="Pathogen Informatics"/>
        </authorList>
    </citation>
    <scope>NUCLEOTIDE SEQUENCE [LARGE SCALE GENOMIC DNA]</scope>
    <source>
        <strain evidence="1">Dakar</strain>
        <strain evidence="2">Dakar, Senegal</strain>
    </source>
</reference>
<evidence type="ECO:0000313" key="3">
    <source>
        <dbReference type="WBParaSite" id="SCUD_0000258201-mRNA-1"/>
    </source>
</evidence>
<sequence length="70" mass="7235">MSAEEVARVTPDLTGLLSTSIPPPGFSVGGSTTSLGDLTITTPGSSSINCKSLSIGYHPHWPAALVGYWF</sequence>
<dbReference type="AlphaFoldDB" id="A0A183JIQ8"/>
<protein>
    <submittedName>
        <fullName evidence="1 3">Uncharacterized protein</fullName>
    </submittedName>
</protein>
<reference evidence="3" key="1">
    <citation type="submission" date="2016-06" db="UniProtKB">
        <authorList>
            <consortium name="WormBaseParasite"/>
        </authorList>
    </citation>
    <scope>IDENTIFICATION</scope>
</reference>
<gene>
    <name evidence="1" type="ORF">SCUD_LOCUS2583</name>
</gene>
<keyword evidence="2" id="KW-1185">Reference proteome</keyword>
<dbReference type="Proteomes" id="UP000279833">
    <property type="component" value="Unassembled WGS sequence"/>
</dbReference>
<dbReference type="EMBL" id="UZAK01002557">
    <property type="protein sequence ID" value="VDO75556.1"/>
    <property type="molecule type" value="Genomic_DNA"/>
</dbReference>
<organism evidence="3">
    <name type="scientific">Schistosoma curassoni</name>
    <dbReference type="NCBI Taxonomy" id="6186"/>
    <lineage>
        <taxon>Eukaryota</taxon>
        <taxon>Metazoa</taxon>
        <taxon>Spiralia</taxon>
        <taxon>Lophotrochozoa</taxon>
        <taxon>Platyhelminthes</taxon>
        <taxon>Trematoda</taxon>
        <taxon>Digenea</taxon>
        <taxon>Strigeidida</taxon>
        <taxon>Schistosomatoidea</taxon>
        <taxon>Schistosomatidae</taxon>
        <taxon>Schistosoma</taxon>
    </lineage>
</organism>
<proteinExistence type="predicted"/>